<evidence type="ECO:0000256" key="5">
    <source>
        <dbReference type="ARBA" id="ARBA00022679"/>
    </source>
</evidence>
<dbReference type="PANTHER" id="PTHR15458:SF5">
    <property type="entry name" value="PHOSPHATIDYLETHANOLAMINE N-METHYLTRANSFERASE"/>
    <property type="match status" value="1"/>
</dbReference>
<reference evidence="17" key="1">
    <citation type="journal article" date="2023" name="Mol. Biol. Evol.">
        <title>Third-Generation Sequencing Reveals the Adaptive Role of the Epigenome in Three Deep-Sea Polychaetes.</title>
        <authorList>
            <person name="Perez M."/>
            <person name="Aroh O."/>
            <person name="Sun Y."/>
            <person name="Lan Y."/>
            <person name="Juniper S.K."/>
            <person name="Young C.R."/>
            <person name="Angers B."/>
            <person name="Qian P.Y."/>
        </authorList>
    </citation>
    <scope>NUCLEOTIDE SEQUENCE</scope>
    <source>
        <strain evidence="17">P08H-3</strain>
    </source>
</reference>
<keyword evidence="14" id="KW-0496">Mitochondrion</keyword>
<dbReference type="InterPro" id="IPR007318">
    <property type="entry name" value="Phopholipid_MeTrfase"/>
</dbReference>
<proteinExistence type="inferred from homology"/>
<comment type="caution">
    <text evidence="17">The sequence shown here is derived from an EMBL/GenBank/DDBJ whole genome shotgun (WGS) entry which is preliminary data.</text>
</comment>
<evidence type="ECO:0000256" key="3">
    <source>
        <dbReference type="ARBA" id="ARBA00022516"/>
    </source>
</evidence>
<evidence type="ECO:0000256" key="8">
    <source>
        <dbReference type="ARBA" id="ARBA00022824"/>
    </source>
</evidence>
<evidence type="ECO:0000256" key="15">
    <source>
        <dbReference type="SAM" id="MobiDB-lite"/>
    </source>
</evidence>
<comment type="function">
    <text evidence="14">Catalyzes the three sequential steps of the methylation pathway for the biosynthesis of phosphatidylcholine, a critical and essential component for membrane structure. Uses S-adenosylmethionine (S-adenosyl-L-methionine, SAM or AdoMet) as the methyl group donor for the methylation of phosphatidylethanolamine (1,2-diacyl-sn-glycero-3-phosphoethanolamine, PE) to phosphatidylmonomethylethanolamine (1,2-diacyl-sn-glycero-3-phospho-N-methylethanolamine, PMME), PMME to phosphatidyldimethylethanolamine (1,2-diacyl-sn-glycero-3-phospho-N,N-dimethylethanolamine, PDME), and PDME to phosphatidylcholine (1,2-diacyl-sn-glycero-3-phosphocholine, PC), producing S-adenosyl-L-homocysteine in each step.</text>
</comment>
<evidence type="ECO:0000256" key="16">
    <source>
        <dbReference type="SAM" id="Phobius"/>
    </source>
</evidence>
<keyword evidence="3 14" id="KW-0444">Lipid biosynthesis</keyword>
<feature type="intramembrane region" description="Helical" evidence="14">
    <location>
        <begin position="13"/>
        <end position="33"/>
    </location>
</feature>
<keyword evidence="18" id="KW-1185">Reference proteome</keyword>
<evidence type="ECO:0000256" key="14">
    <source>
        <dbReference type="HAMAP-Rule" id="MF_03216"/>
    </source>
</evidence>
<dbReference type="AlphaFoldDB" id="A0AAD9JS59"/>
<comment type="pathway">
    <text evidence="2">Lipid metabolism.</text>
</comment>
<evidence type="ECO:0000256" key="4">
    <source>
        <dbReference type="ARBA" id="ARBA00022603"/>
    </source>
</evidence>
<keyword evidence="5 14" id="KW-0808">Transferase</keyword>
<dbReference type="InterPro" id="IPR024960">
    <property type="entry name" value="PEMT/MFAP"/>
</dbReference>
<keyword evidence="10 14" id="KW-0443">Lipid metabolism</keyword>
<comment type="pathway">
    <text evidence="1 14">Phospholipid metabolism; phosphatidylcholine biosynthesis.</text>
</comment>
<feature type="topological domain" description="Lumenal" evidence="14">
    <location>
        <begin position="34"/>
        <end position="45"/>
    </location>
</feature>
<feature type="topological domain" description="Cytoplasmic" evidence="14">
    <location>
        <begin position="67"/>
        <end position="93"/>
    </location>
</feature>
<keyword evidence="11 14" id="KW-0472">Membrane</keyword>
<comment type="catalytic activity">
    <reaction evidence="14">
        <text>a 1,2-diacyl-sn-glycero-3-phospho-N,N-dimethylethanolamine + S-adenosyl-L-methionine = a 1,2-diacyl-sn-glycero-3-phosphocholine + S-adenosyl-L-homocysteine + H(+)</text>
        <dbReference type="Rhea" id="RHEA:32739"/>
        <dbReference type="ChEBI" id="CHEBI:15378"/>
        <dbReference type="ChEBI" id="CHEBI:57643"/>
        <dbReference type="ChEBI" id="CHEBI:57856"/>
        <dbReference type="ChEBI" id="CHEBI:59789"/>
        <dbReference type="ChEBI" id="CHEBI:64572"/>
    </reaction>
</comment>
<feature type="transmembrane region" description="Helical" evidence="16">
    <location>
        <begin position="15"/>
        <end position="37"/>
    </location>
</feature>
<keyword evidence="13 14" id="KW-1208">Phospholipid metabolism</keyword>
<evidence type="ECO:0000256" key="9">
    <source>
        <dbReference type="ARBA" id="ARBA00022989"/>
    </source>
</evidence>
<dbReference type="EMBL" id="JAODUP010000196">
    <property type="protein sequence ID" value="KAK2157200.1"/>
    <property type="molecule type" value="Genomic_DNA"/>
</dbReference>
<evidence type="ECO:0000256" key="7">
    <source>
        <dbReference type="ARBA" id="ARBA00022692"/>
    </source>
</evidence>
<evidence type="ECO:0000256" key="13">
    <source>
        <dbReference type="ARBA" id="ARBA00023264"/>
    </source>
</evidence>
<evidence type="ECO:0000256" key="12">
    <source>
        <dbReference type="ARBA" id="ARBA00023209"/>
    </source>
</evidence>
<feature type="transmembrane region" description="Helical" evidence="16">
    <location>
        <begin position="142"/>
        <end position="162"/>
    </location>
</feature>
<feature type="transmembrane region" description="Helical" evidence="16">
    <location>
        <begin position="49"/>
        <end position="69"/>
    </location>
</feature>
<feature type="topological domain" description="Lumenal" evidence="14">
    <location>
        <begin position="1"/>
        <end position="12"/>
    </location>
</feature>
<dbReference type="GO" id="GO:0000773">
    <property type="term" value="F:phosphatidyl-N-methylethanolamine N-methyltransferase activity"/>
    <property type="evidence" value="ECO:0007669"/>
    <property type="project" value="UniProtKB-UniRule"/>
</dbReference>
<protein>
    <recommendedName>
        <fullName evidence="14">Phosphatidylethanolamine N-methyltransferase</fullName>
        <shortName evidence="14">PEAMT</shortName>
        <shortName evidence="14">PEMT</shortName>
        <ecNumber evidence="14">2.1.1.17</ecNumber>
        <ecNumber evidence="14">2.1.1.71</ecNumber>
    </recommendedName>
    <alternativeName>
        <fullName evidence="14">Phospholipid methyltransferase</fullName>
        <shortName evidence="14">PLMT</shortName>
    </alternativeName>
</protein>
<comment type="similarity">
    <text evidence="14">Belongs to the class VI-like SAM-binding methyltransferase superfamily. PEMT/PEM2 methyltransferase family.</text>
</comment>
<dbReference type="EC" id="2.1.1.17" evidence="14"/>
<organism evidence="17 18">
    <name type="scientific">Paralvinella palmiformis</name>
    <dbReference type="NCBI Taxonomy" id="53620"/>
    <lineage>
        <taxon>Eukaryota</taxon>
        <taxon>Metazoa</taxon>
        <taxon>Spiralia</taxon>
        <taxon>Lophotrochozoa</taxon>
        <taxon>Annelida</taxon>
        <taxon>Polychaeta</taxon>
        <taxon>Sedentaria</taxon>
        <taxon>Canalipalpata</taxon>
        <taxon>Terebellida</taxon>
        <taxon>Terebelliformia</taxon>
        <taxon>Alvinellidae</taxon>
        <taxon>Paralvinella</taxon>
    </lineage>
</organism>
<dbReference type="GO" id="GO:0004608">
    <property type="term" value="F:phosphatidylethanolamine N-methyltransferase activity"/>
    <property type="evidence" value="ECO:0007669"/>
    <property type="project" value="UniProtKB-UniRule"/>
</dbReference>
<dbReference type="GO" id="GO:0005789">
    <property type="term" value="C:endoplasmic reticulum membrane"/>
    <property type="evidence" value="ECO:0007669"/>
    <property type="project" value="UniProtKB-SubCell"/>
</dbReference>
<dbReference type="GO" id="GO:0032259">
    <property type="term" value="P:methylation"/>
    <property type="evidence" value="ECO:0007669"/>
    <property type="project" value="UniProtKB-KW"/>
</dbReference>
<dbReference type="PANTHER" id="PTHR15458">
    <property type="entry name" value="PHOSPHATIDYLETHANOLAMINE N-METHYLTRANSFERASE"/>
    <property type="match status" value="1"/>
</dbReference>
<feature type="binding site" evidence="14">
    <location>
        <begin position="98"/>
        <end position="100"/>
    </location>
    <ligand>
        <name>S-adenosyl-L-methionine</name>
        <dbReference type="ChEBI" id="CHEBI:59789"/>
    </ligand>
</feature>
<evidence type="ECO:0000256" key="1">
    <source>
        <dbReference type="ARBA" id="ARBA00004969"/>
    </source>
</evidence>
<dbReference type="HAMAP" id="MF_03216">
    <property type="entry name" value="PLMT"/>
    <property type="match status" value="1"/>
</dbReference>
<evidence type="ECO:0000256" key="2">
    <source>
        <dbReference type="ARBA" id="ARBA00005189"/>
    </source>
</evidence>
<comment type="catalytic activity">
    <reaction evidence="14">
        <text>a 1,2-diacyl-sn-glycero-3-phospho-N-methylethanolamine + S-adenosyl-L-methionine = a 1,2-diacyl-sn-glycero-3-phospho-N,N-dimethylethanolamine + S-adenosyl-L-homocysteine + H(+)</text>
        <dbReference type="Rhea" id="RHEA:32735"/>
        <dbReference type="ChEBI" id="CHEBI:15378"/>
        <dbReference type="ChEBI" id="CHEBI:57856"/>
        <dbReference type="ChEBI" id="CHEBI:59789"/>
        <dbReference type="ChEBI" id="CHEBI:64572"/>
        <dbReference type="ChEBI" id="CHEBI:64573"/>
        <dbReference type="EC" id="2.1.1.71"/>
    </reaction>
</comment>
<comment type="catalytic activity">
    <reaction evidence="14">
        <text>a 1,2-diacyl-sn-glycero-3-phosphoethanolamine + S-adenosyl-L-methionine = a 1,2-diacyl-sn-glycero-3-phospho-N-methylethanolamine + S-adenosyl-L-homocysteine + H(+)</text>
        <dbReference type="Rhea" id="RHEA:11164"/>
        <dbReference type="ChEBI" id="CHEBI:15378"/>
        <dbReference type="ChEBI" id="CHEBI:57856"/>
        <dbReference type="ChEBI" id="CHEBI:59789"/>
        <dbReference type="ChEBI" id="CHEBI:64573"/>
        <dbReference type="ChEBI" id="CHEBI:64612"/>
        <dbReference type="EC" id="2.1.1.17"/>
    </reaction>
</comment>
<keyword evidence="6 14" id="KW-0949">S-adenosyl-L-methionine</keyword>
<dbReference type="Pfam" id="PF04191">
    <property type="entry name" value="PEMT"/>
    <property type="match status" value="1"/>
</dbReference>
<feature type="region of interest" description="Disordered" evidence="15">
    <location>
        <begin position="283"/>
        <end position="335"/>
    </location>
</feature>
<dbReference type="GO" id="GO:0031966">
    <property type="term" value="C:mitochondrial membrane"/>
    <property type="evidence" value="ECO:0007669"/>
    <property type="project" value="UniProtKB-SubCell"/>
</dbReference>
<evidence type="ECO:0000313" key="18">
    <source>
        <dbReference type="Proteomes" id="UP001208570"/>
    </source>
</evidence>
<feature type="binding site" evidence="14">
    <location>
        <begin position="193"/>
        <end position="194"/>
    </location>
    <ligand>
        <name>S-adenosyl-L-methionine</name>
        <dbReference type="ChEBI" id="CHEBI:59789"/>
    </ligand>
</feature>
<keyword evidence="9 14" id="KW-1133">Transmembrane helix</keyword>
<keyword evidence="4 14" id="KW-0489">Methyltransferase</keyword>
<keyword evidence="8 14" id="KW-0256">Endoplasmic reticulum</keyword>
<name>A0AAD9JS59_9ANNE</name>
<feature type="transmembrane region" description="Helical" evidence="16">
    <location>
        <begin position="174"/>
        <end position="192"/>
    </location>
</feature>
<accession>A0AAD9JS59</accession>
<evidence type="ECO:0000256" key="10">
    <source>
        <dbReference type="ARBA" id="ARBA00023098"/>
    </source>
</evidence>
<evidence type="ECO:0000256" key="6">
    <source>
        <dbReference type="ARBA" id="ARBA00022691"/>
    </source>
</evidence>
<feature type="topological domain" description="Cytoplasmic" evidence="14">
    <location>
        <begin position="192"/>
        <end position="363"/>
    </location>
</feature>
<keyword evidence="7 14" id="KW-0812">Transmembrane</keyword>
<dbReference type="Gene3D" id="1.20.120.1630">
    <property type="match status" value="1"/>
</dbReference>
<evidence type="ECO:0000256" key="11">
    <source>
        <dbReference type="ARBA" id="ARBA00023136"/>
    </source>
</evidence>
<dbReference type="GO" id="GO:0006656">
    <property type="term" value="P:phosphatidylcholine biosynthetic process"/>
    <property type="evidence" value="ECO:0007669"/>
    <property type="project" value="UniProtKB-UniRule"/>
</dbReference>
<dbReference type="Proteomes" id="UP001208570">
    <property type="component" value="Unassembled WGS sequence"/>
</dbReference>
<sequence>MANLFSLVYWDEPTLWSAIFAIVITPVYWITVSWFEFHTGLFHQLFCSRHLAFFLFAITQIFMICYRNTRFIVALQYQPKWSLLQENPLLWLGYTMFIIGILLVIRSYLSLGFFATFMGDFFGLNLSDGLSRFPYTWMKHPMYTGSFMMFLGIALVCDRADAKKEFSPEDTSQAGLLLAMLAGFVYSLAAYWEEPYMFPLYYACSKKVRTVGVQVSSTSSLVWVAARTIATQVGEDVEIIKDNFGEHLYMEVEGASGTGQLDGAMLEDSSKYCDQAVGKSSTKYASEDSHMPSGGMQQEDGQPSARDVSKDSLVQHKSHVSKQIATGHAEQKKQVMKRSVVETYMEHILVSSKMDQEKKSVQE</sequence>
<gene>
    <name evidence="17" type="ORF">LSH36_196g08025</name>
</gene>
<keyword evidence="12 14" id="KW-0594">Phospholipid biosynthesis</keyword>
<comment type="caution">
    <text evidence="14">Lacks conserved residue(s) required for the propagation of feature annotation.</text>
</comment>
<dbReference type="EC" id="2.1.1.71" evidence="14"/>
<comment type="subcellular location">
    <subcellularLocation>
        <location evidence="14">Endoplasmic reticulum membrane</location>
        <topology evidence="14">Multi-pass membrane protein</topology>
    </subcellularLocation>
    <subcellularLocation>
        <location evidence="14">Mitochondrion membrane</location>
        <topology evidence="14">Multi-pass membrane protein</topology>
    </subcellularLocation>
</comment>
<feature type="transmembrane region" description="Helical" evidence="16">
    <location>
        <begin position="89"/>
        <end position="105"/>
    </location>
</feature>
<evidence type="ECO:0000313" key="17">
    <source>
        <dbReference type="EMBL" id="KAK2157200.1"/>
    </source>
</evidence>